<dbReference type="RefSeq" id="WP_251872116.1">
    <property type="nucleotide sequence ID" value="NZ_CP098755.1"/>
</dbReference>
<dbReference type="Pfam" id="PF17763">
    <property type="entry name" value="Asparaginase_C"/>
    <property type="match status" value="1"/>
</dbReference>
<dbReference type="CDD" id="cd08964">
    <property type="entry name" value="L-asparaginase_II"/>
    <property type="match status" value="1"/>
</dbReference>
<dbReference type="PIRSF" id="PIRSF001220">
    <property type="entry name" value="L-ASNase_gatD"/>
    <property type="match status" value="1"/>
</dbReference>
<dbReference type="PROSITE" id="PS00144">
    <property type="entry name" value="ASN_GLN_ASE_1"/>
    <property type="match status" value="1"/>
</dbReference>
<dbReference type="InterPro" id="IPR036152">
    <property type="entry name" value="Asp/glu_Ase-like_sf"/>
</dbReference>
<gene>
    <name evidence="8" type="ORF">NDK47_23260</name>
</gene>
<feature type="domain" description="Asparaginase/glutaminase C-terminal" evidence="7">
    <location>
        <begin position="218"/>
        <end position="326"/>
    </location>
</feature>
<dbReference type="InterPro" id="IPR004550">
    <property type="entry name" value="AsnASE_II"/>
</dbReference>
<comment type="similarity">
    <text evidence="1 5">Belongs to the asparaginase 1 family.</text>
</comment>
<proteinExistence type="inferred from homology"/>
<keyword evidence="3" id="KW-0378">Hydrolase</keyword>
<dbReference type="SUPFAM" id="SSF53774">
    <property type="entry name" value="Glutaminase/Asparaginase"/>
    <property type="match status" value="1"/>
</dbReference>
<dbReference type="Gene3D" id="3.40.50.40">
    <property type="match status" value="1"/>
</dbReference>
<dbReference type="InterPro" id="IPR037152">
    <property type="entry name" value="L-asparaginase_N_sf"/>
</dbReference>
<feature type="domain" description="L-asparaginase N-terminal" evidence="6">
    <location>
        <begin position="3"/>
        <end position="198"/>
    </location>
</feature>
<sequence length="329" mass="36137">MSKVVIIATGGTISGYSGDRLDLKDYKSGNFTAEDFLAAIPEIRQFTEVEFEQVTNFSSTNITPYHWGQLKEKIEHYLNDRDYDGVVVTHGTNTLEETAYFLHLTVNTDKPVVLVGAQRPFTALGSDAAINLLHAVRVAVHPSSHGKGVLVVLNDEINSARDVSKTNTYRLETFQSNQLGFLGYVDPDGTVQYYRSPVRKHTAHSIFASLPLQDLPEVAIVYSYAGADGEIIRSITATNKYRGIVTAGTGAGKISAEEEAALAEAAQKGIVIARSSRVGAGRVVDLACYRDYPFISGDNLLPQKARILLMLSLLVSDKREEIQQLFDEY</sequence>
<dbReference type="EMBL" id="CP098755">
    <property type="protein sequence ID" value="USG65009.1"/>
    <property type="molecule type" value="Genomic_DNA"/>
</dbReference>
<dbReference type="InterPro" id="IPR027473">
    <property type="entry name" value="L-asparaginase_C"/>
</dbReference>
<dbReference type="InterPro" id="IPR027474">
    <property type="entry name" value="L-asparaginase_N"/>
</dbReference>
<evidence type="ECO:0000256" key="1">
    <source>
        <dbReference type="ARBA" id="ARBA00010518"/>
    </source>
</evidence>
<dbReference type="EC" id="3.5.1.1" evidence="2"/>
<dbReference type="PANTHER" id="PTHR11707">
    <property type="entry name" value="L-ASPARAGINASE"/>
    <property type="match status" value="1"/>
</dbReference>
<keyword evidence="9" id="KW-1185">Reference proteome</keyword>
<reference evidence="8" key="1">
    <citation type="submission" date="2022-06" db="EMBL/GenBank/DDBJ databases">
        <title>Genome sequencing of Brevibacillus sp. BB3-R1.</title>
        <authorList>
            <person name="Heo J."/>
            <person name="Lee D."/>
            <person name="Won M."/>
            <person name="Han B.-H."/>
            <person name="Hong S.-B."/>
            <person name="Kwon S.-W."/>
        </authorList>
    </citation>
    <scope>NUCLEOTIDE SEQUENCE</scope>
    <source>
        <strain evidence="8">BB3-R1</strain>
    </source>
</reference>
<dbReference type="PROSITE" id="PS51732">
    <property type="entry name" value="ASN_GLN_ASE_3"/>
    <property type="match status" value="1"/>
</dbReference>
<evidence type="ECO:0000256" key="3">
    <source>
        <dbReference type="ARBA" id="ARBA00022801"/>
    </source>
</evidence>
<dbReference type="Pfam" id="PF00710">
    <property type="entry name" value="Asparaginase"/>
    <property type="match status" value="1"/>
</dbReference>
<dbReference type="Proteomes" id="UP001056500">
    <property type="component" value="Chromosome"/>
</dbReference>
<accession>A0ABY4WE45</accession>
<evidence type="ECO:0000259" key="7">
    <source>
        <dbReference type="Pfam" id="PF17763"/>
    </source>
</evidence>
<dbReference type="SMART" id="SM00870">
    <property type="entry name" value="Asparaginase"/>
    <property type="match status" value="1"/>
</dbReference>
<protein>
    <recommendedName>
        <fullName evidence="2">asparaginase</fullName>
        <ecNumber evidence="2">3.5.1.1</ecNumber>
    </recommendedName>
</protein>
<dbReference type="NCBIfam" id="TIGR00520">
    <property type="entry name" value="asnASE_II"/>
    <property type="match status" value="1"/>
</dbReference>
<dbReference type="Gene3D" id="3.40.50.1170">
    <property type="entry name" value="L-asparaginase, N-terminal domain"/>
    <property type="match status" value="1"/>
</dbReference>
<organism evidence="8 9">
    <name type="scientific">Brevibacillus ruminantium</name>
    <dbReference type="NCBI Taxonomy" id="2950604"/>
    <lineage>
        <taxon>Bacteria</taxon>
        <taxon>Bacillati</taxon>
        <taxon>Bacillota</taxon>
        <taxon>Bacilli</taxon>
        <taxon>Bacillales</taxon>
        <taxon>Paenibacillaceae</taxon>
        <taxon>Brevibacillus</taxon>
    </lineage>
</organism>
<evidence type="ECO:0000313" key="9">
    <source>
        <dbReference type="Proteomes" id="UP001056500"/>
    </source>
</evidence>
<evidence type="ECO:0000256" key="5">
    <source>
        <dbReference type="RuleBase" id="RU004456"/>
    </source>
</evidence>
<dbReference type="PIRSF" id="PIRSF500176">
    <property type="entry name" value="L_ASNase"/>
    <property type="match status" value="1"/>
</dbReference>
<evidence type="ECO:0000256" key="2">
    <source>
        <dbReference type="ARBA" id="ARBA00012920"/>
    </source>
</evidence>
<evidence type="ECO:0000256" key="4">
    <source>
        <dbReference type="PROSITE-ProRule" id="PRU10099"/>
    </source>
</evidence>
<evidence type="ECO:0000259" key="6">
    <source>
        <dbReference type="Pfam" id="PF00710"/>
    </source>
</evidence>
<dbReference type="InterPro" id="IPR020827">
    <property type="entry name" value="Asparaginase/glutaminase_AS1"/>
</dbReference>
<name>A0ABY4WE45_9BACL</name>
<feature type="active site" evidence="4">
    <location>
        <position position="12"/>
    </location>
</feature>
<dbReference type="InterPro" id="IPR040919">
    <property type="entry name" value="Asparaginase_C"/>
</dbReference>
<dbReference type="PRINTS" id="PR00139">
    <property type="entry name" value="ASNGLNASE"/>
</dbReference>
<evidence type="ECO:0000313" key="8">
    <source>
        <dbReference type="EMBL" id="USG65009.1"/>
    </source>
</evidence>
<dbReference type="PANTHER" id="PTHR11707:SF28">
    <property type="entry name" value="60 KDA LYSOPHOSPHOLIPASE"/>
    <property type="match status" value="1"/>
</dbReference>
<dbReference type="InterPro" id="IPR006034">
    <property type="entry name" value="Asparaginase/glutaminase-like"/>
</dbReference>